<sequence>MERAGRRWLALTQPLGRSDAASPGPPRTPGLVVRSGVHGAPGPGAAPAPASAAAGPPGPSARGSGGPATRCTRAFGDGSRSARPARESGGRR</sequence>
<feature type="compositionally biased region" description="Low complexity" evidence="1">
    <location>
        <begin position="43"/>
        <end position="55"/>
    </location>
</feature>
<evidence type="ECO:0000256" key="1">
    <source>
        <dbReference type="SAM" id="MobiDB-lite"/>
    </source>
</evidence>
<evidence type="ECO:0000313" key="2">
    <source>
        <dbReference type="EMBL" id="CAK6432642.1"/>
    </source>
</evidence>
<evidence type="ECO:0000313" key="3">
    <source>
        <dbReference type="Proteomes" id="UP001314169"/>
    </source>
</evidence>
<keyword evidence="3" id="KW-1185">Reference proteome</keyword>
<organism evidence="2 3">
    <name type="scientific">Pipistrellus nathusii</name>
    <name type="common">Nathusius' pipistrelle</name>
    <dbReference type="NCBI Taxonomy" id="59473"/>
    <lineage>
        <taxon>Eukaryota</taxon>
        <taxon>Metazoa</taxon>
        <taxon>Chordata</taxon>
        <taxon>Craniata</taxon>
        <taxon>Vertebrata</taxon>
        <taxon>Euteleostomi</taxon>
        <taxon>Mammalia</taxon>
        <taxon>Eutheria</taxon>
        <taxon>Laurasiatheria</taxon>
        <taxon>Chiroptera</taxon>
        <taxon>Yangochiroptera</taxon>
        <taxon>Vespertilionidae</taxon>
        <taxon>Pipistrellus</taxon>
    </lineage>
</organism>
<feature type="region of interest" description="Disordered" evidence="1">
    <location>
        <begin position="1"/>
        <end position="92"/>
    </location>
</feature>
<dbReference type="Proteomes" id="UP001314169">
    <property type="component" value="Chromosome 1"/>
</dbReference>
<accession>A0ABN9Z8W2</accession>
<proteinExistence type="predicted"/>
<dbReference type="EMBL" id="OY882858">
    <property type="protein sequence ID" value="CAK6432642.1"/>
    <property type="molecule type" value="Genomic_DNA"/>
</dbReference>
<protein>
    <submittedName>
        <fullName evidence="2">Uncharacterized protein</fullName>
    </submittedName>
</protein>
<name>A0ABN9Z8W2_PIPNA</name>
<reference evidence="2" key="1">
    <citation type="submission" date="2023-12" db="EMBL/GenBank/DDBJ databases">
        <authorList>
            <person name="Brown T."/>
        </authorList>
    </citation>
    <scope>NUCLEOTIDE SEQUENCE</scope>
</reference>
<gene>
    <name evidence="2" type="ORF">MPIPNATIZW_LOCUS948</name>
</gene>